<dbReference type="Proteomes" id="UP001314263">
    <property type="component" value="Unassembled WGS sequence"/>
</dbReference>
<reference evidence="3 4" key="1">
    <citation type="submission" date="2023-10" db="EMBL/GenBank/DDBJ databases">
        <authorList>
            <person name="Maclean D."/>
            <person name="Macfadyen A."/>
        </authorList>
    </citation>
    <scope>NUCLEOTIDE SEQUENCE [LARGE SCALE GENOMIC DNA]</scope>
</reference>
<keyword evidence="4" id="KW-1185">Reference proteome</keyword>
<feature type="region of interest" description="Disordered" evidence="1">
    <location>
        <begin position="50"/>
        <end position="89"/>
    </location>
</feature>
<evidence type="ECO:0000256" key="1">
    <source>
        <dbReference type="SAM" id="MobiDB-lite"/>
    </source>
</evidence>
<feature type="compositionally biased region" description="Low complexity" evidence="1">
    <location>
        <begin position="182"/>
        <end position="206"/>
    </location>
</feature>
<proteinExistence type="predicted"/>
<dbReference type="Gene3D" id="3.40.50.300">
    <property type="entry name" value="P-loop containing nucleotide triphosphate hydrolases"/>
    <property type="match status" value="1"/>
</dbReference>
<evidence type="ECO:0000313" key="4">
    <source>
        <dbReference type="Proteomes" id="UP001314263"/>
    </source>
</evidence>
<dbReference type="AlphaFoldDB" id="A0AAV1HZU1"/>
<feature type="region of interest" description="Disordered" evidence="1">
    <location>
        <begin position="167"/>
        <end position="216"/>
    </location>
</feature>
<dbReference type="SUPFAM" id="SSF52540">
    <property type="entry name" value="P-loop containing nucleoside triphosphate hydrolases"/>
    <property type="match status" value="1"/>
</dbReference>
<dbReference type="SMART" id="SM00382">
    <property type="entry name" value="AAA"/>
    <property type="match status" value="1"/>
</dbReference>
<dbReference type="InterPro" id="IPR003959">
    <property type="entry name" value="ATPase_AAA_core"/>
</dbReference>
<dbReference type="Pfam" id="PF00004">
    <property type="entry name" value="AAA"/>
    <property type="match status" value="1"/>
</dbReference>
<dbReference type="InterPro" id="IPR052267">
    <property type="entry name" value="N-DRC_Component"/>
</dbReference>
<dbReference type="PANTHER" id="PTHR14690:SF0">
    <property type="entry name" value="IQ MOTIF CONTAINING WITH AAA DOMAIN 1"/>
    <property type="match status" value="1"/>
</dbReference>
<dbReference type="GO" id="GO:0016887">
    <property type="term" value="F:ATP hydrolysis activity"/>
    <property type="evidence" value="ECO:0007669"/>
    <property type="project" value="InterPro"/>
</dbReference>
<organism evidence="3 4">
    <name type="scientific">Coccomyxa viridis</name>
    <dbReference type="NCBI Taxonomy" id="1274662"/>
    <lineage>
        <taxon>Eukaryota</taxon>
        <taxon>Viridiplantae</taxon>
        <taxon>Chlorophyta</taxon>
        <taxon>core chlorophytes</taxon>
        <taxon>Trebouxiophyceae</taxon>
        <taxon>Trebouxiophyceae incertae sedis</taxon>
        <taxon>Coccomyxaceae</taxon>
        <taxon>Coccomyxa</taxon>
    </lineage>
</organism>
<dbReference type="GO" id="GO:0005524">
    <property type="term" value="F:ATP binding"/>
    <property type="evidence" value="ECO:0007669"/>
    <property type="project" value="InterPro"/>
</dbReference>
<dbReference type="PANTHER" id="PTHR14690">
    <property type="entry name" value="IQ MOTIF CONTAINING WITH AAA DOMAIN 1"/>
    <property type="match status" value="1"/>
</dbReference>
<sequence>MISACVMQINEWLLERRAASPEELPAFPSTADGGSRAILQQATAAAAAAAEPPAAVKGSARPSGKPIQASTASARKSKDTGKQAAMVDDMPRLGCPDLAAATVRWQQVWEDREEAAHGSWEAVQLDRELLKAEVRPGVREDVRLQADEETRLLLANLKELEDAEAAAAGRGKGAKKDRAGAKKPAGKPTQAPKEQGAGAAGKPAQPVEAKRKDLTADRSLESLREELLEQGLLVKTPEVHFRDFLAAHTYAQRGQKAGDIDAEPSLLAIRNRLIELCVLPLVSGLVRERVPVPKAILLFGASGSGKSMLAHAVAHEAGAHFFDISPRLTDGKYIGKAVSMMLHMVFKVAKHLGPSVIYFEDAEKVFVTDKRRAQEFGSAEPLNRIKRDLLLEVQSLQPADRVVLIACTNGPQSCTKKDGEALLAAFDKHFYIPLPDYATRQMMWKASLERCACQMDDKFDLSSLCGQSEGYSAAAIDQTVQTCAVRCQEGRRSSTCDEVKEAMVQHSVAAALLSVEGLLEWRQLTPQYKDILEGGEALPVKKKTGAALKK</sequence>
<accession>A0AAV1HZU1</accession>
<evidence type="ECO:0000259" key="2">
    <source>
        <dbReference type="SMART" id="SM00382"/>
    </source>
</evidence>
<comment type="caution">
    <text evidence="3">The sequence shown here is derived from an EMBL/GenBank/DDBJ whole genome shotgun (WGS) entry which is preliminary data.</text>
</comment>
<evidence type="ECO:0000313" key="3">
    <source>
        <dbReference type="EMBL" id="CAK0760776.1"/>
    </source>
</evidence>
<gene>
    <name evidence="3" type="ORF">CVIRNUC_002799</name>
</gene>
<dbReference type="InterPro" id="IPR003593">
    <property type="entry name" value="AAA+_ATPase"/>
</dbReference>
<protein>
    <recommendedName>
        <fullName evidence="2">AAA+ ATPase domain-containing protein</fullName>
    </recommendedName>
</protein>
<dbReference type="InterPro" id="IPR027417">
    <property type="entry name" value="P-loop_NTPase"/>
</dbReference>
<dbReference type="Gene3D" id="1.10.8.60">
    <property type="match status" value="1"/>
</dbReference>
<dbReference type="EMBL" id="CAUYUE010000004">
    <property type="protein sequence ID" value="CAK0760776.1"/>
    <property type="molecule type" value="Genomic_DNA"/>
</dbReference>
<name>A0AAV1HZU1_9CHLO</name>
<feature type="domain" description="AAA+ ATPase" evidence="2">
    <location>
        <begin position="292"/>
        <end position="436"/>
    </location>
</feature>